<dbReference type="AlphaFoldDB" id="A0A6B0YP71"/>
<dbReference type="EMBL" id="VXRG01000039">
    <property type="protein sequence ID" value="MXY92713.1"/>
    <property type="molecule type" value="Genomic_DNA"/>
</dbReference>
<name>A0A6B0YP71_9CHLR</name>
<comment type="caution">
    <text evidence="2">The sequence shown here is derived from an EMBL/GenBank/DDBJ whole genome shotgun (WGS) entry which is preliminary data.</text>
</comment>
<dbReference type="SUPFAM" id="SSF53756">
    <property type="entry name" value="UDP-Glycosyltransferase/glycogen phosphorylase"/>
    <property type="match status" value="1"/>
</dbReference>
<accession>A0A6B0YP71</accession>
<dbReference type="InterPro" id="IPR028098">
    <property type="entry name" value="Glyco_trans_4-like_N"/>
</dbReference>
<organism evidence="2">
    <name type="scientific">Caldilineaceae bacterium SB0664_bin_27</name>
    <dbReference type="NCBI Taxonomy" id="2605260"/>
    <lineage>
        <taxon>Bacteria</taxon>
        <taxon>Bacillati</taxon>
        <taxon>Chloroflexota</taxon>
        <taxon>Caldilineae</taxon>
        <taxon>Caldilineales</taxon>
        <taxon>Caldilineaceae</taxon>
    </lineage>
</organism>
<sequence>MAEQPKVLYVTGEYPPMVGGVGRFTAELAAALQGQGAQIAILTDEQVTASAETDAVRVLPGRRGWGWRILSDIPACARAAGAEWVHIQYQTAAYGMHPAVNVLPYFLRRHGLRAAWTYHDLRVPYLFPKAGVRLRNWVTRLPLHAADAVVVTNQSDWESVQGQVQRGQLHRIPIGNDIKSRQFSAEERTRRRAARGYGSEQLVLGYFGFLNASKGGLTLVETLATLAGEGRDVYLMMIGERVGASDETNFRYLQRVEAAISEHGLDSRVQWTGHQSDAEVAADFNAIDVLVMPYEDGMSMRRSTLTAALANGCAIVTTHPQTPTPELVADSDLVLVPPRDPAATAEAVRRIAENPRLAENLRANALRASRQFSWEVIAARHLELYNRTALP</sequence>
<dbReference type="Gene3D" id="3.40.50.2000">
    <property type="entry name" value="Glycogen Phosphorylase B"/>
    <property type="match status" value="2"/>
</dbReference>
<feature type="domain" description="Glycosyltransferase subfamily 4-like N-terminal" evidence="1">
    <location>
        <begin position="18"/>
        <end position="177"/>
    </location>
</feature>
<gene>
    <name evidence="2" type="ORF">F4Y42_04600</name>
</gene>
<evidence type="ECO:0000313" key="2">
    <source>
        <dbReference type="EMBL" id="MXY92713.1"/>
    </source>
</evidence>
<protein>
    <submittedName>
        <fullName evidence="2">Glycosyltransferase family 4 protein</fullName>
    </submittedName>
</protein>
<dbReference type="CDD" id="cd03801">
    <property type="entry name" value="GT4_PimA-like"/>
    <property type="match status" value="1"/>
</dbReference>
<dbReference type="GO" id="GO:0016757">
    <property type="term" value="F:glycosyltransferase activity"/>
    <property type="evidence" value="ECO:0007669"/>
    <property type="project" value="TreeGrafter"/>
</dbReference>
<dbReference type="Pfam" id="PF13439">
    <property type="entry name" value="Glyco_transf_4"/>
    <property type="match status" value="1"/>
</dbReference>
<reference evidence="2" key="1">
    <citation type="submission" date="2019-09" db="EMBL/GenBank/DDBJ databases">
        <title>Characterisation of the sponge microbiome using genome-centric metagenomics.</title>
        <authorList>
            <person name="Engelberts J.P."/>
            <person name="Robbins S.J."/>
            <person name="De Goeij J.M."/>
            <person name="Aranda M."/>
            <person name="Bell S.C."/>
            <person name="Webster N.S."/>
        </authorList>
    </citation>
    <scope>NUCLEOTIDE SEQUENCE</scope>
    <source>
        <strain evidence="2">SB0664_bin_27</strain>
    </source>
</reference>
<evidence type="ECO:0000259" key="1">
    <source>
        <dbReference type="Pfam" id="PF13439"/>
    </source>
</evidence>
<dbReference type="PANTHER" id="PTHR12526">
    <property type="entry name" value="GLYCOSYLTRANSFERASE"/>
    <property type="match status" value="1"/>
</dbReference>
<dbReference type="PANTHER" id="PTHR12526:SF638">
    <property type="entry name" value="SPORE COAT PROTEIN SA"/>
    <property type="match status" value="1"/>
</dbReference>
<proteinExistence type="predicted"/>
<keyword evidence="2" id="KW-0808">Transferase</keyword>
<dbReference type="Pfam" id="PF13692">
    <property type="entry name" value="Glyco_trans_1_4"/>
    <property type="match status" value="1"/>
</dbReference>